<dbReference type="GO" id="GO:0046872">
    <property type="term" value="F:metal ion binding"/>
    <property type="evidence" value="ECO:0007669"/>
    <property type="project" value="InterPro"/>
</dbReference>
<dbReference type="Proteomes" id="UP000281985">
    <property type="component" value="Unassembled WGS sequence"/>
</dbReference>
<dbReference type="InterPro" id="IPR036163">
    <property type="entry name" value="HMA_dom_sf"/>
</dbReference>
<evidence type="ECO:0000259" key="1">
    <source>
        <dbReference type="PROSITE" id="PS50846"/>
    </source>
</evidence>
<evidence type="ECO:0000313" key="3">
    <source>
        <dbReference type="Proteomes" id="UP000281985"/>
    </source>
</evidence>
<dbReference type="PROSITE" id="PS50846">
    <property type="entry name" value="HMA_2"/>
    <property type="match status" value="1"/>
</dbReference>
<sequence length="88" mass="9510">MRITLFIQNLKCSGCGKTIVSALKTVPKIESTSVSTENNSVSFNYEEASDLNLAEETLSRLGYPVDGTSNTLLKKATSFVSCAIGRMK</sequence>
<dbReference type="Gene3D" id="3.30.70.100">
    <property type="match status" value="1"/>
</dbReference>
<keyword evidence="3" id="KW-1185">Reference proteome</keyword>
<proteinExistence type="predicted"/>
<dbReference type="AlphaFoldDB" id="A0A3M0GHH7"/>
<accession>A0A3M0GHH7</accession>
<feature type="domain" description="HMA" evidence="1">
    <location>
        <begin position="1"/>
        <end position="66"/>
    </location>
</feature>
<reference evidence="2 3" key="1">
    <citation type="submission" date="2018-10" db="EMBL/GenBank/DDBJ databases">
        <title>Dokdonia luteus sp. nov., isolated from sea water.</title>
        <authorList>
            <person name="Zhou L.Y."/>
            <person name="Du Z.J."/>
        </authorList>
    </citation>
    <scope>NUCLEOTIDE SEQUENCE [LARGE SCALE GENOMIC DNA]</scope>
    <source>
        <strain evidence="2 3">SH27</strain>
    </source>
</reference>
<dbReference type="RefSeq" id="WP_121915936.1">
    <property type="nucleotide sequence ID" value="NZ_REFV01000001.1"/>
</dbReference>
<dbReference type="InterPro" id="IPR006121">
    <property type="entry name" value="HMA_dom"/>
</dbReference>
<organism evidence="2 3">
    <name type="scientific">Dokdonia sinensis</name>
    <dbReference type="NCBI Taxonomy" id="2479847"/>
    <lineage>
        <taxon>Bacteria</taxon>
        <taxon>Pseudomonadati</taxon>
        <taxon>Bacteroidota</taxon>
        <taxon>Flavobacteriia</taxon>
        <taxon>Flavobacteriales</taxon>
        <taxon>Flavobacteriaceae</taxon>
        <taxon>Dokdonia</taxon>
    </lineage>
</organism>
<dbReference type="Pfam" id="PF00403">
    <property type="entry name" value="HMA"/>
    <property type="match status" value="1"/>
</dbReference>
<protein>
    <submittedName>
        <fullName evidence="2">Heavy-metal-associated domain-containing protein</fullName>
    </submittedName>
</protein>
<dbReference type="OrthoDB" id="677920at2"/>
<evidence type="ECO:0000313" key="2">
    <source>
        <dbReference type="EMBL" id="RMB64140.1"/>
    </source>
</evidence>
<comment type="caution">
    <text evidence="2">The sequence shown here is derived from an EMBL/GenBank/DDBJ whole genome shotgun (WGS) entry which is preliminary data.</text>
</comment>
<dbReference type="EMBL" id="REFV01000001">
    <property type="protein sequence ID" value="RMB64140.1"/>
    <property type="molecule type" value="Genomic_DNA"/>
</dbReference>
<dbReference type="SUPFAM" id="SSF55008">
    <property type="entry name" value="HMA, heavy metal-associated domain"/>
    <property type="match status" value="1"/>
</dbReference>
<gene>
    <name evidence="2" type="ORF">EAX61_01825</name>
</gene>
<name>A0A3M0GHH7_9FLAO</name>